<evidence type="ECO:0000256" key="9">
    <source>
        <dbReference type="SAM" id="Phobius"/>
    </source>
</evidence>
<evidence type="ECO:0000256" key="8">
    <source>
        <dbReference type="ARBA" id="ARBA00023329"/>
    </source>
</evidence>
<feature type="transmembrane region" description="Helical" evidence="9">
    <location>
        <begin position="292"/>
        <end position="312"/>
    </location>
</feature>
<feature type="transmembrane region" description="Helical" evidence="9">
    <location>
        <begin position="154"/>
        <end position="174"/>
    </location>
</feature>
<keyword evidence="5" id="KW-0532">Neurotransmitter transport</keyword>
<evidence type="ECO:0000256" key="3">
    <source>
        <dbReference type="ARBA" id="ARBA00022448"/>
    </source>
</evidence>
<evidence type="ECO:0000256" key="1">
    <source>
        <dbReference type="ARBA" id="ARBA00004439"/>
    </source>
</evidence>
<evidence type="ECO:0000313" key="12">
    <source>
        <dbReference type="Proteomes" id="UP000887567"/>
    </source>
</evidence>
<organism evidence="11 12">
    <name type="scientific">Exaiptasia diaphana</name>
    <name type="common">Tropical sea anemone</name>
    <name type="synonym">Aiptasia pulchella</name>
    <dbReference type="NCBI Taxonomy" id="2652724"/>
    <lineage>
        <taxon>Eukaryota</taxon>
        <taxon>Metazoa</taxon>
        <taxon>Cnidaria</taxon>
        <taxon>Anthozoa</taxon>
        <taxon>Hexacorallia</taxon>
        <taxon>Actiniaria</taxon>
        <taxon>Aiptasiidae</taxon>
        <taxon>Exaiptasia</taxon>
    </lineage>
</organism>
<protein>
    <recommendedName>
        <fullName evidence="10">Amino acid transporter transmembrane domain-containing protein</fullName>
    </recommendedName>
</protein>
<evidence type="ECO:0000256" key="6">
    <source>
        <dbReference type="ARBA" id="ARBA00022989"/>
    </source>
</evidence>
<dbReference type="GO" id="GO:0015179">
    <property type="term" value="F:L-amino acid transmembrane transporter activity"/>
    <property type="evidence" value="ECO:0007669"/>
    <property type="project" value="TreeGrafter"/>
</dbReference>
<dbReference type="Proteomes" id="UP000887567">
    <property type="component" value="Unplaced"/>
</dbReference>
<dbReference type="GO" id="GO:0030659">
    <property type="term" value="C:cytoplasmic vesicle membrane"/>
    <property type="evidence" value="ECO:0007669"/>
    <property type="project" value="UniProtKB-SubCell"/>
</dbReference>
<accession>A0A913WW25</accession>
<feature type="transmembrane region" description="Helical" evidence="9">
    <location>
        <begin position="252"/>
        <end position="272"/>
    </location>
</feature>
<keyword evidence="4 9" id="KW-0812">Transmembrane</keyword>
<feature type="transmembrane region" description="Helical" evidence="9">
    <location>
        <begin position="181"/>
        <end position="198"/>
    </location>
</feature>
<dbReference type="GO" id="GO:0006836">
    <property type="term" value="P:neurotransmitter transport"/>
    <property type="evidence" value="ECO:0007669"/>
    <property type="project" value="UniProtKB-KW"/>
</dbReference>
<keyword evidence="7 9" id="KW-0472">Membrane</keyword>
<evidence type="ECO:0000256" key="5">
    <source>
        <dbReference type="ARBA" id="ARBA00022775"/>
    </source>
</evidence>
<keyword evidence="12" id="KW-1185">Reference proteome</keyword>
<feature type="transmembrane region" description="Helical" evidence="9">
    <location>
        <begin position="364"/>
        <end position="386"/>
    </location>
</feature>
<feature type="transmembrane region" description="Helical" evidence="9">
    <location>
        <begin position="218"/>
        <end position="240"/>
    </location>
</feature>
<comment type="similarity">
    <text evidence="2">Belongs to the amino acid/polyamine transporter 2 family.</text>
</comment>
<name>A0A913WW25_EXADI</name>
<dbReference type="OrthoDB" id="6021076at2759"/>
<proteinExistence type="inferred from homology"/>
<dbReference type="GO" id="GO:0005774">
    <property type="term" value="C:vacuolar membrane"/>
    <property type="evidence" value="ECO:0007669"/>
    <property type="project" value="TreeGrafter"/>
</dbReference>
<evidence type="ECO:0000256" key="4">
    <source>
        <dbReference type="ARBA" id="ARBA00022692"/>
    </source>
</evidence>
<evidence type="ECO:0000256" key="2">
    <source>
        <dbReference type="ARBA" id="ARBA00008066"/>
    </source>
</evidence>
<evidence type="ECO:0000313" key="11">
    <source>
        <dbReference type="EnsemblMetazoa" id="XP_020894988.1"/>
    </source>
</evidence>
<keyword evidence="3" id="KW-0813">Transport</keyword>
<evidence type="ECO:0000256" key="7">
    <source>
        <dbReference type="ARBA" id="ARBA00023136"/>
    </source>
</evidence>
<keyword evidence="6 9" id="KW-1133">Transmembrane helix</keyword>
<dbReference type="OMA" id="GRCMSAG"/>
<dbReference type="Pfam" id="PF01490">
    <property type="entry name" value="Aa_trans"/>
    <property type="match status" value="1"/>
</dbReference>
<dbReference type="PANTHER" id="PTHR22950">
    <property type="entry name" value="AMINO ACID TRANSPORTER"/>
    <property type="match status" value="1"/>
</dbReference>
<comment type="subcellular location">
    <subcellularLocation>
        <location evidence="1">Cytoplasmic vesicle membrane</location>
        <topology evidence="1">Multi-pass membrane protein</topology>
    </subcellularLocation>
</comment>
<feature type="transmembrane region" description="Helical" evidence="9">
    <location>
        <begin position="341"/>
        <end position="358"/>
    </location>
</feature>
<evidence type="ECO:0000259" key="10">
    <source>
        <dbReference type="Pfam" id="PF01490"/>
    </source>
</evidence>
<keyword evidence="8" id="KW-0968">Cytoplasmic vesicle</keyword>
<dbReference type="RefSeq" id="XP_020894988.1">
    <property type="nucleotide sequence ID" value="XM_021039329.2"/>
</dbReference>
<dbReference type="KEGG" id="epa:110233994"/>
<feature type="transmembrane region" description="Helical" evidence="9">
    <location>
        <begin position="398"/>
        <end position="421"/>
    </location>
</feature>
<dbReference type="GeneID" id="110233994"/>
<sequence length="432" mass="48554">MDSEHKYCKLNREEVEEKQEEVKNVKYKYKISSLDAFWNTCSSIQGLGLLAMPLAASYGGYWYILGTIAVAAFSCYTSKILVQCLYEVHPTKGRIRTRDTYSDVGEAFWPHCGRQMVLVAKFLELMFSATANPIACAEALAFLCPNLPVSTRMWILIFGIGMTANIFLTSIAFLSKISMMTIILGFGTFGTVIGYSLHQIPKWDFDDMLVFQPSKFPLSLGMLVASYSAQIYLTVLEVSMKSPEKFNSILNYGYTMMTVLKLALGVFGYLAFSKDVNEVVTNNLPTYFLIPMNIIVVFLAFTGYSLPIFAVFDMIESSANRFLGTRCLDGYGQRPKPLCKYLLRLIIVLITIVMATVVPYFSLILAFVGSISGTSIAVIFPCLFHIKLYWDYLQWYQVVVDIVIAFFGVMMAVSGVTYSLLDLMEIMSQGHH</sequence>
<feature type="transmembrane region" description="Helical" evidence="9">
    <location>
        <begin position="122"/>
        <end position="142"/>
    </location>
</feature>
<dbReference type="AlphaFoldDB" id="A0A913WW25"/>
<dbReference type="PANTHER" id="PTHR22950:SF689">
    <property type="entry name" value="VESICULAR INHIBITORY AMINO ACID TRANSPORTER"/>
    <property type="match status" value="1"/>
</dbReference>
<dbReference type="InterPro" id="IPR013057">
    <property type="entry name" value="AA_transpt_TM"/>
</dbReference>
<reference evidence="11" key="1">
    <citation type="submission" date="2022-11" db="UniProtKB">
        <authorList>
            <consortium name="EnsemblMetazoa"/>
        </authorList>
    </citation>
    <scope>IDENTIFICATION</scope>
</reference>
<dbReference type="EnsemblMetazoa" id="XM_021039329.2">
    <property type="protein sequence ID" value="XP_020894988.1"/>
    <property type="gene ID" value="LOC110233994"/>
</dbReference>
<feature type="domain" description="Amino acid transporter transmembrane" evidence="10">
    <location>
        <begin position="30"/>
        <end position="418"/>
    </location>
</feature>
<feature type="transmembrane region" description="Helical" evidence="9">
    <location>
        <begin position="61"/>
        <end position="86"/>
    </location>
</feature>